<dbReference type="SUPFAM" id="SSF53448">
    <property type="entry name" value="Nucleotide-diphospho-sugar transferases"/>
    <property type="match status" value="1"/>
</dbReference>
<evidence type="ECO:0000313" key="2">
    <source>
        <dbReference type="EMBL" id="MBE6092400.1"/>
    </source>
</evidence>
<dbReference type="InterPro" id="IPR029044">
    <property type="entry name" value="Nucleotide-diphossugar_trans"/>
</dbReference>
<dbReference type="Pfam" id="PF20202">
    <property type="entry name" value="DUF6564"/>
    <property type="match status" value="1"/>
</dbReference>
<dbReference type="InterPro" id="IPR046694">
    <property type="entry name" value="DUF6564"/>
</dbReference>
<feature type="domain" description="DUF6564" evidence="1">
    <location>
        <begin position="23"/>
        <end position="250"/>
    </location>
</feature>
<name>A0A927WM78_SELRU</name>
<protein>
    <recommendedName>
        <fullName evidence="1">DUF6564 domain-containing protein</fullName>
    </recommendedName>
</protein>
<comment type="caution">
    <text evidence="2">The sequence shown here is derived from an EMBL/GenBank/DDBJ whole genome shotgun (WGS) entry which is preliminary data.</text>
</comment>
<organism evidence="2 3">
    <name type="scientific">Selenomonas ruminantium</name>
    <dbReference type="NCBI Taxonomy" id="971"/>
    <lineage>
        <taxon>Bacteria</taxon>
        <taxon>Bacillati</taxon>
        <taxon>Bacillota</taxon>
        <taxon>Negativicutes</taxon>
        <taxon>Selenomonadales</taxon>
        <taxon>Selenomonadaceae</taxon>
        <taxon>Selenomonas</taxon>
    </lineage>
</organism>
<dbReference type="Gene3D" id="3.90.550.10">
    <property type="entry name" value="Spore Coat Polysaccharide Biosynthesis Protein SpsA, Chain A"/>
    <property type="match status" value="1"/>
</dbReference>
<dbReference type="AlphaFoldDB" id="A0A927WM78"/>
<accession>A0A927WM78</accession>
<evidence type="ECO:0000259" key="1">
    <source>
        <dbReference type="Pfam" id="PF20202"/>
    </source>
</evidence>
<sequence length="256" mass="30142">MKAAIITIAGVSSRFNQGMPEEKKCHKAIYYEQDRRDTLLYNLLKKCCYADKIVVVMGYKQADIIAYCHDLPKEWQDKMIFVYNEHFTDLGSGYSLYLGIEELRKMHDCWEDVLFVEGDLDIDRESFTRVIEAGKSVLTYSYEPIYANKAVVLYQDGEGFYHYAFNRSHGLLRIDEPFSLLLNSGQLWKFTDWEKLQKANDRFLRECKGESNLGIIRFYVESCNGDSFTLIPLKRWTNCNTREDYKQILVAWEEER</sequence>
<dbReference type="EMBL" id="SVBY01000022">
    <property type="protein sequence ID" value="MBE6092400.1"/>
    <property type="molecule type" value="Genomic_DNA"/>
</dbReference>
<evidence type="ECO:0000313" key="3">
    <source>
        <dbReference type="Proteomes" id="UP000761380"/>
    </source>
</evidence>
<reference evidence="2" key="1">
    <citation type="submission" date="2019-04" db="EMBL/GenBank/DDBJ databases">
        <title>Evolution of Biomass-Degrading Anaerobic Consortia Revealed by Metagenomics.</title>
        <authorList>
            <person name="Peng X."/>
        </authorList>
    </citation>
    <scope>NUCLEOTIDE SEQUENCE</scope>
    <source>
        <strain evidence="2">SIG240</strain>
    </source>
</reference>
<proteinExistence type="predicted"/>
<gene>
    <name evidence="2" type="ORF">E7201_04375</name>
</gene>
<dbReference type="Proteomes" id="UP000761380">
    <property type="component" value="Unassembled WGS sequence"/>
</dbReference>